<dbReference type="PROSITE" id="PS51257">
    <property type="entry name" value="PROKAR_LIPOPROTEIN"/>
    <property type="match status" value="1"/>
</dbReference>
<reference evidence="2 3" key="1">
    <citation type="journal article" date="2018" name="Syst. Appl. Microbiol.">
        <title>Pseudomonas gallaeciensis sp. nov., isolated from crude-oil-contaminated intertidal sand samples after the Prestige oil spill.</title>
        <authorList>
            <person name="Mulet M."/>
            <person name="Sanchez D."/>
            <person name="Rodriguez A.C."/>
            <person name="Nogales B."/>
            <person name="Bosch R."/>
            <person name="Busquets A."/>
            <person name="Gomila M."/>
            <person name="Lalucat J."/>
            <person name="Garcia-Valdes E."/>
        </authorList>
    </citation>
    <scope>NUCLEOTIDE SEQUENCE [LARGE SCALE GENOMIC DNA]</scope>
    <source>
        <strain evidence="2 3">V113</strain>
    </source>
</reference>
<sequence>MRVLIVTDFNGRRAPYPILLLAMACAATPAAASTFQLGDIDGQITSSLSLGMSVATENPDEDLMRSASGDDGRRNYRSGDIYSKLFKGTHDLELRYGDSGIFLRGSYWYDYAVRDESQRFVDIEDAGRKTSMKSAGIELLDAFFYHNYDLAGQPGTVRLGKQVVNWGESTFIQGGINVVNPFNLSALRRPGSEIKEGLVPVNMLYSIQNLTDNLSVEGFYQLDWEQTQLDNCGTFMSGNDSIPEGCDGRFVGPDLSANAGAIAALVPYGVNITPAGIQVKRSGDNDARNSGQFGLAMRWFVEPLDTEFGAYFANYHSRMPYSSLINSPYANGGNPVGVPGALTGALRLGTSSFYVDYPEDIRLYGLTFATNLRTGTALQGEISYRPNMPLQFNGTDMTNAALNNPDRSPLVSSGAISTANGARSNGYRRKEVTQVQMTATHSFSQVMGADQFFLVGEAGATFIGGLEGDFGPRYGRNSTFGQGELADNSICLAGSETPEHCNDDGFATDFSWGYRVRAIWSYADALAGMDLKPSVSWSHDVEGHSPTETSGFSEGSTAISLGLGAEFNRTYSANISYTNYFDGDYGTKGDRDFVALSVGVTF</sequence>
<evidence type="ECO:0000256" key="1">
    <source>
        <dbReference type="SAM" id="SignalP"/>
    </source>
</evidence>
<evidence type="ECO:0000313" key="3">
    <source>
        <dbReference type="Proteomes" id="UP000265411"/>
    </source>
</evidence>
<feature type="signal peptide" evidence="1">
    <location>
        <begin position="1"/>
        <end position="32"/>
    </location>
</feature>
<proteinExistence type="predicted"/>
<dbReference type="InterPro" id="IPR010727">
    <property type="entry name" value="DUF1302"/>
</dbReference>
<dbReference type="AlphaFoldDB" id="A0A395R5Q9"/>
<gene>
    <name evidence="2" type="ORF">ASB58_10365</name>
</gene>
<accession>A0A395R5Q9</accession>
<keyword evidence="3" id="KW-1185">Reference proteome</keyword>
<comment type="caution">
    <text evidence="2">The sequence shown here is derived from an EMBL/GenBank/DDBJ whole genome shotgun (WGS) entry which is preliminary data.</text>
</comment>
<protein>
    <submittedName>
        <fullName evidence="2">Adhesin</fullName>
    </submittedName>
</protein>
<name>A0A395R5Q9_9PSED</name>
<organism evidence="2 3">
    <name type="scientific">Pseudomonas abyssi</name>
    <dbReference type="NCBI Taxonomy" id="170540"/>
    <lineage>
        <taxon>Bacteria</taxon>
        <taxon>Pseudomonadati</taxon>
        <taxon>Pseudomonadota</taxon>
        <taxon>Gammaproteobacteria</taxon>
        <taxon>Pseudomonadales</taxon>
        <taxon>Pseudomonadaceae</taxon>
        <taxon>Pseudomonas</taxon>
    </lineage>
</organism>
<evidence type="ECO:0000313" key="2">
    <source>
        <dbReference type="EMBL" id="RGP55441.1"/>
    </source>
</evidence>
<dbReference type="Pfam" id="PF06980">
    <property type="entry name" value="DUF1302"/>
    <property type="match status" value="1"/>
</dbReference>
<dbReference type="Proteomes" id="UP000265411">
    <property type="component" value="Unassembled WGS sequence"/>
</dbReference>
<dbReference type="RefSeq" id="WP_118130515.1">
    <property type="nucleotide sequence ID" value="NZ_LMAZ01000002.1"/>
</dbReference>
<dbReference type="OrthoDB" id="7000272at2"/>
<keyword evidence="1" id="KW-0732">Signal</keyword>
<feature type="chain" id="PRO_5017240737" evidence="1">
    <location>
        <begin position="33"/>
        <end position="602"/>
    </location>
</feature>
<dbReference type="EMBL" id="LMAZ01000002">
    <property type="protein sequence ID" value="RGP55441.1"/>
    <property type="molecule type" value="Genomic_DNA"/>
</dbReference>